<proteinExistence type="predicted"/>
<keyword evidence="5" id="KW-1185">Reference proteome</keyword>
<dbReference type="RefSeq" id="WP_081167026.1">
    <property type="nucleotide sequence ID" value="NZ_LWBP01000191.1"/>
</dbReference>
<accession>A0A1V9FGU9</accession>
<evidence type="ECO:0000256" key="2">
    <source>
        <dbReference type="SAM" id="SignalP"/>
    </source>
</evidence>
<dbReference type="InterPro" id="IPR026444">
    <property type="entry name" value="Secre_tail"/>
</dbReference>
<dbReference type="Gene3D" id="2.60.120.260">
    <property type="entry name" value="Galactose-binding domain-like"/>
    <property type="match status" value="1"/>
</dbReference>
<reference evidence="5" key="1">
    <citation type="submission" date="2016-04" db="EMBL/GenBank/DDBJ databases">
        <authorList>
            <person name="Chen L."/>
            <person name="Zhuang W."/>
            <person name="Wang G."/>
        </authorList>
    </citation>
    <scope>NUCLEOTIDE SEQUENCE [LARGE SCALE GENOMIC DNA]</scope>
    <source>
        <strain evidence="5">208</strain>
    </source>
</reference>
<evidence type="ECO:0000256" key="1">
    <source>
        <dbReference type="ARBA" id="ARBA00022801"/>
    </source>
</evidence>
<dbReference type="Pfam" id="PF18962">
    <property type="entry name" value="Por_Secre_tail"/>
    <property type="match status" value="1"/>
</dbReference>
<dbReference type="InterPro" id="IPR035986">
    <property type="entry name" value="PKD_dom_sf"/>
</dbReference>
<evidence type="ECO:0000313" key="5">
    <source>
        <dbReference type="Proteomes" id="UP000192276"/>
    </source>
</evidence>
<sequence>MKQNSTLATVALIITSILLSLYSPAQNLITNSNFSNGATGWNGGCIVEIHPEPVYGGPNASNYVTEIDGETCLDQNVCIMPGFTYQLTFRATRRADANTPSTASISIKVRGNNSNTNYLNQAKGFNNTTFNWTTQSYTFTVPANSSDKTINIHIKDNNNSGTFGVLLDDIELHPQTDMAINGASSAVLNATYNYSVSNGPSSGITYNWSMGADASTATSTSATPSTKWTSAGNKIMSVVISNSSCVVATLTKNISVAGALPVTFTSFTGVIKDNKAALSWSTTNEVNNSYFIIERSINGRNFDSVGRVQAGSNSANNYSFSEINNNSSSYYRLKQVDLNGTFIYSAVITLKNAGSSREMTIYPAQAVTTIQYVIANEVQATATVQVFNMAGQPVISQKEVLSTGLNNRSLNVSHLAAGAYILKLQIAGTGVTAVKKFQKI</sequence>
<comment type="caution">
    <text evidence="4">The sequence shown here is derived from an EMBL/GenBank/DDBJ whole genome shotgun (WGS) entry which is preliminary data.</text>
</comment>
<protein>
    <recommendedName>
        <fullName evidence="3">PKD domain-containing protein</fullName>
    </recommendedName>
</protein>
<keyword evidence="1" id="KW-0378">Hydrolase</keyword>
<dbReference type="SUPFAM" id="SSF49785">
    <property type="entry name" value="Galactose-binding domain-like"/>
    <property type="match status" value="1"/>
</dbReference>
<dbReference type="GO" id="GO:0016798">
    <property type="term" value="F:hydrolase activity, acting on glycosyl bonds"/>
    <property type="evidence" value="ECO:0007669"/>
    <property type="project" value="InterPro"/>
</dbReference>
<name>A0A1V9FGU9_9BACT</name>
<dbReference type="EMBL" id="LWBP01000191">
    <property type="protein sequence ID" value="OQP57560.1"/>
    <property type="molecule type" value="Genomic_DNA"/>
</dbReference>
<dbReference type="OrthoDB" id="650179at2"/>
<dbReference type="Proteomes" id="UP000192276">
    <property type="component" value="Unassembled WGS sequence"/>
</dbReference>
<dbReference type="InterPro" id="IPR003305">
    <property type="entry name" value="CenC_carb-bd"/>
</dbReference>
<feature type="domain" description="PKD" evidence="3">
    <location>
        <begin position="173"/>
        <end position="256"/>
    </location>
</feature>
<keyword evidence="2" id="KW-0732">Signal</keyword>
<dbReference type="NCBIfam" id="TIGR04183">
    <property type="entry name" value="Por_Secre_tail"/>
    <property type="match status" value="1"/>
</dbReference>
<evidence type="ECO:0000259" key="3">
    <source>
        <dbReference type="PROSITE" id="PS50093"/>
    </source>
</evidence>
<organism evidence="4 5">
    <name type="scientific">Niastella populi</name>
    <dbReference type="NCBI Taxonomy" id="550983"/>
    <lineage>
        <taxon>Bacteria</taxon>
        <taxon>Pseudomonadati</taxon>
        <taxon>Bacteroidota</taxon>
        <taxon>Chitinophagia</taxon>
        <taxon>Chitinophagales</taxon>
        <taxon>Chitinophagaceae</taxon>
        <taxon>Niastella</taxon>
    </lineage>
</organism>
<evidence type="ECO:0000313" key="4">
    <source>
        <dbReference type="EMBL" id="OQP57560.1"/>
    </source>
</evidence>
<feature type="signal peptide" evidence="2">
    <location>
        <begin position="1"/>
        <end position="25"/>
    </location>
</feature>
<dbReference type="AlphaFoldDB" id="A0A1V9FGU9"/>
<dbReference type="SUPFAM" id="SSF49299">
    <property type="entry name" value="PKD domain"/>
    <property type="match status" value="1"/>
</dbReference>
<dbReference type="InterPro" id="IPR000601">
    <property type="entry name" value="PKD_dom"/>
</dbReference>
<dbReference type="STRING" id="550983.A4R26_23835"/>
<dbReference type="PROSITE" id="PS50093">
    <property type="entry name" value="PKD"/>
    <property type="match status" value="1"/>
</dbReference>
<dbReference type="InterPro" id="IPR008979">
    <property type="entry name" value="Galactose-bd-like_sf"/>
</dbReference>
<gene>
    <name evidence="4" type="ORF">A4R26_23835</name>
</gene>
<dbReference type="Pfam" id="PF02018">
    <property type="entry name" value="CBM_4_9"/>
    <property type="match status" value="1"/>
</dbReference>
<feature type="chain" id="PRO_5012732027" description="PKD domain-containing protein" evidence="2">
    <location>
        <begin position="26"/>
        <end position="440"/>
    </location>
</feature>